<name>A0A385DTF3_9CAUD</name>
<gene>
    <name evidence="1" type="primary">3</name>
    <name evidence="1" type="ORF">SEA_SKYSAND_3</name>
</gene>
<dbReference type="Proteomes" id="UP000263200">
    <property type="component" value="Segment"/>
</dbReference>
<proteinExistence type="predicted"/>
<evidence type="ECO:0000313" key="1">
    <source>
        <dbReference type="EMBL" id="AXQ62037.1"/>
    </source>
</evidence>
<protein>
    <submittedName>
        <fullName evidence="1">Uncharacterized protein</fullName>
    </submittedName>
</protein>
<accession>A0A385DTF3</accession>
<dbReference type="RefSeq" id="YP_010098071.1">
    <property type="nucleotide sequence ID" value="NC_055764.1"/>
</dbReference>
<dbReference type="GeneID" id="65115741"/>
<dbReference type="EMBL" id="MH669013">
    <property type="protein sequence ID" value="AXQ62037.1"/>
    <property type="molecule type" value="Genomic_DNA"/>
</dbReference>
<evidence type="ECO:0000313" key="2">
    <source>
        <dbReference type="Proteomes" id="UP000263200"/>
    </source>
</evidence>
<dbReference type="KEGG" id="vg:65115741"/>
<reference evidence="1 2" key="1">
    <citation type="submission" date="2018-07" db="EMBL/GenBank/DDBJ databases">
        <authorList>
            <person name="Paudel S."/>
            <person name="Allison O."/>
            <person name="Bailey A.D."/>
            <person name="Brown D.S."/>
            <person name="Bonilla M.E."/>
            <person name="Bonilla Y.V."/>
            <person name="Cates D."/>
            <person name="Carrothers E.I."/>
            <person name="Chibueze J."/>
            <person name="Davis M.L."/>
            <person name="DelaEspriella B.L."/>
            <person name="Draper A."/>
            <person name="Fleury J.A."/>
            <person name="Guzman S."/>
            <person name="Hibbitts D."/>
            <person name="Johnson I.J."/>
            <person name="Liu A."/>
            <person name="McGeady S.J."/>
            <person name="Nelson T.K."/>
            <person name="Parrish M.E."/>
            <person name="Pete A.B."/>
            <person name="Reed J."/>
            <person name="Burgos S.B."/>
            <person name="Summer D.S."/>
            <person name="Washington A.O."/>
            <person name="Belay S."/>
            <person name="Gibbs K.A."/>
            <person name="Guillen V.E."/>
            <person name="Modlin S.E."/>
            <person name="Buchser W.J."/>
            <person name="Forsyth M.H."/>
            <person name="Saha M.S."/>
            <person name="Butela K.A."/>
            <person name="Garlena R.A."/>
            <person name="Russell D.A."/>
            <person name="Pope W.H."/>
            <person name="Jacobs-Sera D."/>
            <person name="Hatfull G.F."/>
        </authorList>
    </citation>
    <scope>NUCLEOTIDE SEQUENCE [LARGE SCALE GENOMIC DNA]</scope>
</reference>
<sequence>MISGNSVEDTEKVRAALRDILRNLPFNFAYPVPPNIELIISRIASDNRIAVFSNEDSDDVAKRAFSSETLTSLIDQSQQRYVRPAADGTPDVWQQAIKRVTEIMEEAWKSWPRGEGMRNWDNLARALVTSDKIIVVGKDFLSDDEVDQIHRAIGDPNLRVDVRPWDSYEWDGLDGNDPRQEELDRLMDARDRATAATEKAEKERREAVDTLTRERRTWDHLHAQNQATIADLNEQLGQHQQFAREPIDADAEIARLKQEVIDLKAALEVANSVNDELDEKLGRWEKGPDWLPGAVAAGVVKPGDRFVVVNADEDGEATLELMPPADRIMERIIWGIDPGHVGGRPIRGIVLNDGTMRVEVMRTMGDKTDETIDKWYHMTPEQAKDLEESATTLVDAKQLWTLPDSPTEGDPFERMLKKIDEMKTTVEKILAGGGMPLRHVVGEVPSPTPIPRDRAEDTLIRKVRDVVAAEFDRELHDRTTGLDRRSGFDFGTLIAETLFANDLISVYDEVDTDAVQELMDEKNPDPLATLDRGDRWQNELSMALDGLVPGQTNAVYRLRTSAQAADEVRKLCLKAGYYQDWRQGISGVLGVRPGEQNLELDTAVNKIGELRKDHGARATGDEWRAGVADALGRTEEGTSLGLAEAVTSIRDLRQANGFTKALKQFLDDTGLTREGD</sequence>
<keyword evidence="2" id="KW-1185">Reference proteome</keyword>
<organism evidence="1 2">
    <name type="scientific">Gordonia phage Skysand</name>
    <dbReference type="NCBI Taxonomy" id="2301559"/>
    <lineage>
        <taxon>Viruses</taxon>
        <taxon>Duplodnaviria</taxon>
        <taxon>Heunggongvirae</taxon>
        <taxon>Uroviricota</taxon>
        <taxon>Caudoviricetes</taxon>
        <taxon>Zierdtviridae</taxon>
        <taxon>Emilbogenvirinae</taxon>
        <taxon>Skysandvirus</taxon>
        <taxon>Skysandvirus skysand</taxon>
    </lineage>
</organism>